<dbReference type="InterPro" id="IPR036397">
    <property type="entry name" value="RNaseH_sf"/>
</dbReference>
<proteinExistence type="predicted"/>
<accession>A0A8J6CIN0</accession>
<organism evidence="2 3">
    <name type="scientific">Gossypium anomalum</name>
    <dbReference type="NCBI Taxonomy" id="47600"/>
    <lineage>
        <taxon>Eukaryota</taxon>
        <taxon>Viridiplantae</taxon>
        <taxon>Streptophyta</taxon>
        <taxon>Embryophyta</taxon>
        <taxon>Tracheophyta</taxon>
        <taxon>Spermatophyta</taxon>
        <taxon>Magnoliopsida</taxon>
        <taxon>eudicotyledons</taxon>
        <taxon>Gunneridae</taxon>
        <taxon>Pentapetalae</taxon>
        <taxon>rosids</taxon>
        <taxon>malvids</taxon>
        <taxon>Malvales</taxon>
        <taxon>Malvaceae</taxon>
        <taxon>Malvoideae</taxon>
        <taxon>Gossypium</taxon>
    </lineage>
</organism>
<protein>
    <recommendedName>
        <fullName evidence="1">RNase H type-1 domain-containing protein</fullName>
    </recommendedName>
</protein>
<keyword evidence="3" id="KW-1185">Reference proteome</keyword>
<dbReference type="AlphaFoldDB" id="A0A8J6CIN0"/>
<dbReference type="Gene3D" id="3.30.420.10">
    <property type="entry name" value="Ribonuclease H-like superfamily/Ribonuclease H"/>
    <property type="match status" value="1"/>
</dbReference>
<evidence type="ECO:0000313" key="2">
    <source>
        <dbReference type="EMBL" id="KAG8472326.1"/>
    </source>
</evidence>
<sequence length="152" mass="17106">MAKAKGTIKGIRVGRSGLFLTHLFFTDHSILFREASLHGATTAEAKACLHAVTVAEELGFQRLVVKGDPLTVVKKVRSLGEEISSIFVIIKEIKEKAQRFKELIFSFVGRLVNQVAHAMAKEGKQWSLLRVWIEEAPLRVEVEAERNRRNLI</sequence>
<dbReference type="PANTHER" id="PTHR47074:SF61">
    <property type="entry name" value="RNASE H TYPE-1 DOMAIN-CONTAINING PROTEIN"/>
    <property type="match status" value="1"/>
</dbReference>
<comment type="caution">
    <text evidence="2">The sequence shown here is derived from an EMBL/GenBank/DDBJ whole genome shotgun (WGS) entry which is preliminary data.</text>
</comment>
<dbReference type="InterPro" id="IPR052929">
    <property type="entry name" value="RNase_H-like_EbsB-rel"/>
</dbReference>
<reference evidence="2 3" key="1">
    <citation type="journal article" date="2021" name="bioRxiv">
        <title>The Gossypium anomalum genome as a resource for cotton improvement and evolutionary analysis of hybrid incompatibility.</title>
        <authorList>
            <person name="Grover C.E."/>
            <person name="Yuan D."/>
            <person name="Arick M.A."/>
            <person name="Miller E.R."/>
            <person name="Hu G."/>
            <person name="Peterson D.G."/>
            <person name="Wendel J.F."/>
            <person name="Udall J.A."/>
        </authorList>
    </citation>
    <scope>NUCLEOTIDE SEQUENCE [LARGE SCALE GENOMIC DNA]</scope>
    <source>
        <strain evidence="2">JFW-Udall</strain>
        <tissue evidence="2">Leaf</tissue>
    </source>
</reference>
<dbReference type="GO" id="GO:0003676">
    <property type="term" value="F:nucleic acid binding"/>
    <property type="evidence" value="ECO:0007669"/>
    <property type="project" value="InterPro"/>
</dbReference>
<dbReference type="PANTHER" id="PTHR47074">
    <property type="entry name" value="BNAC02G40300D PROTEIN"/>
    <property type="match status" value="1"/>
</dbReference>
<dbReference type="OrthoDB" id="956065at2759"/>
<dbReference type="Proteomes" id="UP000701853">
    <property type="component" value="Chromosome 13"/>
</dbReference>
<dbReference type="GO" id="GO:0004523">
    <property type="term" value="F:RNA-DNA hybrid ribonuclease activity"/>
    <property type="evidence" value="ECO:0007669"/>
    <property type="project" value="InterPro"/>
</dbReference>
<dbReference type="InterPro" id="IPR012337">
    <property type="entry name" value="RNaseH-like_sf"/>
</dbReference>
<dbReference type="InterPro" id="IPR002156">
    <property type="entry name" value="RNaseH_domain"/>
</dbReference>
<evidence type="ECO:0000259" key="1">
    <source>
        <dbReference type="Pfam" id="PF13456"/>
    </source>
</evidence>
<dbReference type="SUPFAM" id="SSF53098">
    <property type="entry name" value="Ribonuclease H-like"/>
    <property type="match status" value="1"/>
</dbReference>
<evidence type="ECO:0000313" key="3">
    <source>
        <dbReference type="Proteomes" id="UP000701853"/>
    </source>
</evidence>
<gene>
    <name evidence="2" type="ORF">CXB51_034252</name>
</gene>
<name>A0A8J6CIN0_9ROSI</name>
<dbReference type="EMBL" id="JAHUZN010000013">
    <property type="protein sequence ID" value="KAG8472326.1"/>
    <property type="molecule type" value="Genomic_DNA"/>
</dbReference>
<feature type="domain" description="RNase H type-1" evidence="1">
    <location>
        <begin position="40"/>
        <end position="122"/>
    </location>
</feature>
<dbReference type="InterPro" id="IPR044730">
    <property type="entry name" value="RNase_H-like_dom_plant"/>
</dbReference>
<dbReference type="CDD" id="cd06222">
    <property type="entry name" value="RNase_H_like"/>
    <property type="match status" value="1"/>
</dbReference>
<dbReference type="Pfam" id="PF13456">
    <property type="entry name" value="RVT_3"/>
    <property type="match status" value="1"/>
</dbReference>